<feature type="transmembrane region" description="Helical" evidence="1">
    <location>
        <begin position="108"/>
        <end position="129"/>
    </location>
</feature>
<dbReference type="EMBL" id="UZAE01001114">
    <property type="protein sequence ID" value="VDN98186.1"/>
    <property type="molecule type" value="Genomic_DNA"/>
</dbReference>
<evidence type="ECO:0000313" key="3">
    <source>
        <dbReference type="EMBL" id="VDN98186.1"/>
    </source>
</evidence>
<evidence type="ECO:0000256" key="2">
    <source>
        <dbReference type="SAM" id="SignalP"/>
    </source>
</evidence>
<sequence length="135" mass="14935">MNRNAGFGFLEFLVLLLLLLSLAFPRWPCKDYILGEDCFRFHIFRVVGILLTIATVSSLLATIFLILVIFHGSSWLYTAALIASGITALLGMVATFYDITSDQPWCPIVATFSSGISLGLFATLLFDYLSEISLK</sequence>
<feature type="transmembrane region" description="Helical" evidence="1">
    <location>
        <begin position="41"/>
        <end position="68"/>
    </location>
</feature>
<keyword evidence="2" id="KW-0732">Signal</keyword>
<name>A0A0R3T5J0_RODNA</name>
<reference evidence="5" key="1">
    <citation type="submission" date="2017-02" db="UniProtKB">
        <authorList>
            <consortium name="WormBaseParasite"/>
        </authorList>
    </citation>
    <scope>IDENTIFICATION</scope>
</reference>
<keyword evidence="1" id="KW-1133">Transmembrane helix</keyword>
<organism evidence="5">
    <name type="scientific">Rodentolepis nana</name>
    <name type="common">Dwarf tapeworm</name>
    <name type="synonym">Hymenolepis nana</name>
    <dbReference type="NCBI Taxonomy" id="102285"/>
    <lineage>
        <taxon>Eukaryota</taxon>
        <taxon>Metazoa</taxon>
        <taxon>Spiralia</taxon>
        <taxon>Lophotrochozoa</taxon>
        <taxon>Platyhelminthes</taxon>
        <taxon>Cestoda</taxon>
        <taxon>Eucestoda</taxon>
        <taxon>Cyclophyllidea</taxon>
        <taxon>Hymenolepididae</taxon>
        <taxon>Rodentolepis</taxon>
    </lineage>
</organism>
<evidence type="ECO:0000313" key="4">
    <source>
        <dbReference type="Proteomes" id="UP000278807"/>
    </source>
</evidence>
<keyword evidence="1" id="KW-0472">Membrane</keyword>
<keyword evidence="4" id="KW-1185">Reference proteome</keyword>
<gene>
    <name evidence="3" type="ORF">HNAJ_LOCUS2327</name>
</gene>
<accession>A0A0R3T5J0</accession>
<feature type="signal peptide" evidence="2">
    <location>
        <begin position="1"/>
        <end position="25"/>
    </location>
</feature>
<proteinExistence type="predicted"/>
<dbReference type="AlphaFoldDB" id="A0A0R3T5J0"/>
<protein>
    <submittedName>
        <fullName evidence="5">MARVEL domain-containing protein</fullName>
    </submittedName>
</protein>
<evidence type="ECO:0000256" key="1">
    <source>
        <dbReference type="SAM" id="Phobius"/>
    </source>
</evidence>
<feature type="chain" id="PRO_5043131699" evidence="2">
    <location>
        <begin position="26"/>
        <end position="135"/>
    </location>
</feature>
<dbReference type="WBParaSite" id="HNAJ_0000232801-mRNA-1">
    <property type="protein sequence ID" value="HNAJ_0000232801-mRNA-1"/>
    <property type="gene ID" value="HNAJ_0000232801"/>
</dbReference>
<reference evidence="3 4" key="2">
    <citation type="submission" date="2018-11" db="EMBL/GenBank/DDBJ databases">
        <authorList>
            <consortium name="Pathogen Informatics"/>
        </authorList>
    </citation>
    <scope>NUCLEOTIDE SEQUENCE [LARGE SCALE GENOMIC DNA]</scope>
</reference>
<keyword evidence="1" id="KW-0812">Transmembrane</keyword>
<dbReference type="Proteomes" id="UP000278807">
    <property type="component" value="Unassembled WGS sequence"/>
</dbReference>
<feature type="transmembrane region" description="Helical" evidence="1">
    <location>
        <begin position="75"/>
        <end position="96"/>
    </location>
</feature>
<evidence type="ECO:0000313" key="5">
    <source>
        <dbReference type="WBParaSite" id="HNAJ_0000232801-mRNA-1"/>
    </source>
</evidence>